<evidence type="ECO:0000256" key="1">
    <source>
        <dbReference type="ARBA" id="ARBA00000900"/>
    </source>
</evidence>
<name>A0AAV0UP48_9STRA</name>
<dbReference type="PROSITE" id="PS50089">
    <property type="entry name" value="ZF_RING_2"/>
    <property type="match status" value="1"/>
</dbReference>
<organism evidence="19 20">
    <name type="scientific">Peronospora destructor</name>
    <dbReference type="NCBI Taxonomy" id="86335"/>
    <lineage>
        <taxon>Eukaryota</taxon>
        <taxon>Sar</taxon>
        <taxon>Stramenopiles</taxon>
        <taxon>Oomycota</taxon>
        <taxon>Peronosporomycetes</taxon>
        <taxon>Peronosporales</taxon>
        <taxon>Peronosporaceae</taxon>
        <taxon>Peronospora</taxon>
    </lineage>
</organism>
<comment type="subcellular location">
    <subcellularLocation>
        <location evidence="2">Cytoplasm</location>
        <location evidence="2">Cytosol</location>
    </subcellularLocation>
</comment>
<comment type="subunit">
    <text evidence="15">Component of the ribosome quality control complex (RQC).</text>
</comment>
<evidence type="ECO:0000313" key="19">
    <source>
        <dbReference type="EMBL" id="CAI5738722.1"/>
    </source>
</evidence>
<keyword evidence="9 15" id="KW-0479">Metal-binding</keyword>
<evidence type="ECO:0000256" key="14">
    <source>
        <dbReference type="PROSITE-ProRule" id="PRU00175"/>
    </source>
</evidence>
<accession>A0AAV0UP48</accession>
<dbReference type="InterPro" id="IPR054476">
    <property type="entry name" value="Ltn1_N"/>
</dbReference>
<dbReference type="Pfam" id="PF22999">
    <property type="entry name" value="LTN1_E3_ligase_6th"/>
    <property type="match status" value="1"/>
</dbReference>
<keyword evidence="20" id="KW-1185">Reference proteome</keyword>
<dbReference type="InterPro" id="IPR013083">
    <property type="entry name" value="Znf_RING/FYVE/PHD"/>
</dbReference>
<evidence type="ECO:0000256" key="6">
    <source>
        <dbReference type="ARBA" id="ARBA00017157"/>
    </source>
</evidence>
<dbReference type="GO" id="GO:0061630">
    <property type="term" value="F:ubiquitin protein ligase activity"/>
    <property type="evidence" value="ECO:0007669"/>
    <property type="project" value="UniProtKB-UniRule"/>
</dbReference>
<evidence type="ECO:0000256" key="4">
    <source>
        <dbReference type="ARBA" id="ARBA00007997"/>
    </source>
</evidence>
<comment type="pathway">
    <text evidence="3 15">Protein modification; protein ubiquitination.</text>
</comment>
<comment type="similarity">
    <text evidence="4 15">Belongs to the LTN1 family.</text>
</comment>
<evidence type="ECO:0000256" key="3">
    <source>
        <dbReference type="ARBA" id="ARBA00004906"/>
    </source>
</evidence>
<dbReference type="InterPro" id="IPR011016">
    <property type="entry name" value="Znf_RING-CH"/>
</dbReference>
<dbReference type="GO" id="GO:1990112">
    <property type="term" value="C:RQC complex"/>
    <property type="evidence" value="ECO:0007669"/>
    <property type="project" value="UniProtKB-UniRule"/>
</dbReference>
<dbReference type="GO" id="GO:0043023">
    <property type="term" value="F:ribosomal large subunit binding"/>
    <property type="evidence" value="ECO:0007669"/>
    <property type="project" value="TreeGrafter"/>
</dbReference>
<dbReference type="EC" id="2.3.2.27" evidence="5 15"/>
<dbReference type="InterPro" id="IPR039795">
    <property type="entry name" value="LTN1/Rkr1"/>
</dbReference>
<comment type="catalytic activity">
    <reaction evidence="1 15">
        <text>S-ubiquitinyl-[E2 ubiquitin-conjugating enzyme]-L-cysteine + [acceptor protein]-L-lysine = [E2 ubiquitin-conjugating enzyme]-L-cysteine + N(6)-ubiquitinyl-[acceptor protein]-L-lysine.</text>
        <dbReference type="EC" id="2.3.2.27"/>
    </reaction>
</comment>
<dbReference type="GO" id="GO:0008270">
    <property type="term" value="F:zinc ion binding"/>
    <property type="evidence" value="ECO:0007669"/>
    <property type="project" value="UniProtKB-KW"/>
</dbReference>
<sequence length="1835" mass="204876">MAPPKNKQREKLEQSRASSSARAHQSLLSSAVSTTIGRGFISFSNFAQPTLHAVQAESRTGAFSSKPIVPSFYDGSDHEIALMLKMLTKKGGVTKIKTLQTFLEKVLPSRQPADIRPMLGHFTQLYTFEIRDQNDRKVRQLLNKVLAALAEKMRPRAFMPHLHRLLPYWYLAMHDVNADVAVQAKKAFDTLFPEPDMLRNVLEEHVAAMMEEFQRFFGKTPDTFDGVPLQPDEKEERYERCISAAVLSIDAVVKFVAEQHRTDLLWDNQASCSVATVVSSGEFTRLAAASSKHPNFTRDIVRRAMYVTLVTLCTSAREIVAVREEAFGKVVLGILGDKSPTNHDAMWTAVLTFLQTFPNVWHSSASFPKFVVSAVYPRLFAQIKHGFYGSGRSSFSTLLPFLSLVPLSVAVDPSKGQSALYRGILEQCWKFLESKDARFCEPPAIAGFFECITGFFSILLNENPNAAWLSEQDADRFETNYVNQFENVFVSLLKQTLSSPDFPEREVALFASSMLKMSSRLRSFETESRIVNTLKDDLVEKIHKWTRQAVSLMISTLSFLPSRVIALLDAGVSDAKNNSEKHEAAQWLLTSKELYRQCLDHIDAFVVGSTFLPDKNESIAKLLAAINGVCKIHPLDVLLNGANTPVESHFDAHYRPVLRALAGRKEAANRKSEVKTMCIALELTRPFFLAAQEKKQFILQLFQDCKVQYGDLEEASDIIQYGLQFPITKQSIELWLSCGSGQNGYERAVSLSDHSDSTLEALQAIWQGKLVDEFLLINLKEQIDDLDASAFSILLKACLGGRSDSPVVSSDAVVILCHFVLQKGDDNSDAMVLQILTHLCELFFKLNGELSAELEAVEGQLYKLVFYLSARGSYRVEASALWAQTVRHSLKKWTSTRTETFVNELAGHINDFLLADSLATSFNAKLFTAYVKSFVQLGADQAFFTVSQLVEKLDAVNLRCSDDFRQKLFYSRVLSGLGEVCEDEHIVNMLQTYFGSLALKNEDSAVALVAKLVDLDVTHALTWVVFHSNDHIQKDVALVEVVESYLALDRLYEALKLSPGIIDKVLANALTKCQGKVIGDLQYRNFVFLDKDQNGVATSQNVGLLTPDQHEKLDRISIEVLTKLSSIAARTLFVQKLVDQNGDWQAKAAQTVAISLFDAIHADNVTSDEVVAAVKGFFVFCDEDVISKPATGLFQYLRLMSRAVKEGKKLSITLRLANEGVIRLSTQESIMQRLVGMLAPSSSTVIEFDEWVAISEHVVSLSLYLEDATPGFCDMWEKLASLVLTHAVAGKMIKGDEEQIVLAYSNELVIARLALMGVIIAIYTSNPDALQELPVHYREALLSTVLCGLSESLELKASIVTTYVALASPSDCFQLVSLSFSVEKLLARTLPALHATLTSIHDIDHVNRLVLESFGGIDALASLFNGKRYPLQPLLRVLLYILASYSGALRLRHYDTSAIDVNAEDEAATESALARLLIPKALRSALRAVFADRNDETSPTNICKRSRKQKVQEREDIMGKLLLWELFLQLFPCSGSSGESSRDGEGASSTLIASSLSSYVTRHRMLTNFLNFSSALLSQESQSSSKAAISELKDTALFAVEDLDKSEDDEVWSLHKTRIFELGTRVFFRTVVRLPAMVRSWWNDDCSRATRSWAAKYFEDYITPSVFASELKLIQNASESSSSAGASWDDEEMTVKGSRVSREITTTYVKDECALEMVIRVPSSYPLRCVDVECTKRIGISEDRWRRWVLQIIRVTSSRDGSLLDAVLLWKHNVDKEFEGVEPCPICYSILNPKNMSLPSLACKTCSNKYHNSCLYKWFNQSGKNKCPICQQPFC</sequence>
<dbReference type="Gene3D" id="3.30.40.10">
    <property type="entry name" value="Zinc/RING finger domain, C3HC4 (zinc finger)"/>
    <property type="match status" value="1"/>
</dbReference>
<evidence type="ECO:0000256" key="16">
    <source>
        <dbReference type="SAM" id="MobiDB-lite"/>
    </source>
</evidence>
<dbReference type="SMART" id="SM00184">
    <property type="entry name" value="RING"/>
    <property type="match status" value="1"/>
</dbReference>
<dbReference type="GO" id="GO:1990116">
    <property type="term" value="P:ribosome-associated ubiquitin-dependent protein catabolic process"/>
    <property type="evidence" value="ECO:0007669"/>
    <property type="project" value="UniProtKB-UniRule"/>
</dbReference>
<dbReference type="SMART" id="SM00744">
    <property type="entry name" value="RINGv"/>
    <property type="match status" value="1"/>
</dbReference>
<keyword evidence="13 15" id="KW-0862">Zinc</keyword>
<evidence type="ECO:0000256" key="7">
    <source>
        <dbReference type="ARBA" id="ARBA00022490"/>
    </source>
</evidence>
<evidence type="ECO:0000256" key="13">
    <source>
        <dbReference type="ARBA" id="ARBA00022833"/>
    </source>
</evidence>
<proteinExistence type="inferred from homology"/>
<protein>
    <recommendedName>
        <fullName evidence="6 15">E3 ubiquitin-protein ligase listerin</fullName>
        <ecNumber evidence="5 15">2.3.2.27</ecNumber>
    </recommendedName>
    <alternativeName>
        <fullName evidence="15">RING-type E3 ubiquitin transferase listerin</fullName>
    </alternativeName>
</protein>
<dbReference type="Pfam" id="PF23009">
    <property type="entry name" value="UBC_like"/>
    <property type="match status" value="1"/>
</dbReference>
<dbReference type="SUPFAM" id="SSF57850">
    <property type="entry name" value="RING/U-box"/>
    <property type="match status" value="1"/>
</dbReference>
<feature type="region of interest" description="Disordered" evidence="16">
    <location>
        <begin position="1"/>
        <end position="23"/>
    </location>
</feature>
<dbReference type="GO" id="GO:0005829">
    <property type="term" value="C:cytosol"/>
    <property type="evidence" value="ECO:0007669"/>
    <property type="project" value="UniProtKB-SubCell"/>
</dbReference>
<comment type="caution">
    <text evidence="19">The sequence shown here is derived from an EMBL/GenBank/DDBJ whole genome shotgun (WGS) entry which is preliminary data.</text>
</comment>
<evidence type="ECO:0000256" key="2">
    <source>
        <dbReference type="ARBA" id="ARBA00004514"/>
    </source>
</evidence>
<gene>
    <name evidence="19" type="ORF">PDE001_LOCUS6989</name>
</gene>
<dbReference type="FunFam" id="3.30.40.10:FF:000038">
    <property type="entry name" value="E3 ubiquitin-protein ligase listerin"/>
    <property type="match status" value="1"/>
</dbReference>
<dbReference type="InterPro" id="IPR016024">
    <property type="entry name" value="ARM-type_fold"/>
</dbReference>
<evidence type="ECO:0000256" key="9">
    <source>
        <dbReference type="ARBA" id="ARBA00022723"/>
    </source>
</evidence>
<dbReference type="PROSITE" id="PS51292">
    <property type="entry name" value="ZF_RING_CH"/>
    <property type="match status" value="1"/>
</dbReference>
<dbReference type="InterPro" id="IPR001841">
    <property type="entry name" value="Znf_RING"/>
</dbReference>
<keyword evidence="8 15" id="KW-0808">Transferase</keyword>
<evidence type="ECO:0000256" key="5">
    <source>
        <dbReference type="ARBA" id="ARBA00012483"/>
    </source>
</evidence>
<evidence type="ECO:0000256" key="11">
    <source>
        <dbReference type="ARBA" id="ARBA00022771"/>
    </source>
</evidence>
<reference evidence="19" key="1">
    <citation type="submission" date="2022-12" db="EMBL/GenBank/DDBJ databases">
        <authorList>
            <person name="Webb A."/>
        </authorList>
    </citation>
    <scope>NUCLEOTIDE SEQUENCE</scope>
    <source>
        <strain evidence="19">Pd1</strain>
    </source>
</reference>
<comment type="function">
    <text evidence="15">E3 ubiquitin-protein ligase. Component of the ribosome quality control complex (RQC), a ribosome-associated complex that mediates ubiquitination and extraction of incompletely synthesized nascent chains for proteasomal degradation.</text>
</comment>
<dbReference type="GO" id="GO:0072344">
    <property type="term" value="P:rescue of stalled ribosome"/>
    <property type="evidence" value="ECO:0007669"/>
    <property type="project" value="UniProtKB-UniRule"/>
</dbReference>
<feature type="domain" description="RING-type" evidence="17">
    <location>
        <begin position="1784"/>
        <end position="1831"/>
    </location>
</feature>
<keyword evidence="7" id="KW-0963">Cytoplasm</keyword>
<dbReference type="Proteomes" id="UP001162029">
    <property type="component" value="Unassembled WGS sequence"/>
</dbReference>
<evidence type="ECO:0000256" key="15">
    <source>
        <dbReference type="RuleBase" id="RU367090"/>
    </source>
</evidence>
<dbReference type="InterPro" id="IPR054478">
    <property type="entry name" value="LTN1_UBC"/>
</dbReference>
<dbReference type="Pfam" id="PF22958">
    <property type="entry name" value="Ltn1_1st"/>
    <property type="match status" value="1"/>
</dbReference>
<evidence type="ECO:0000259" key="18">
    <source>
        <dbReference type="PROSITE" id="PS51292"/>
    </source>
</evidence>
<evidence type="ECO:0000256" key="12">
    <source>
        <dbReference type="ARBA" id="ARBA00022786"/>
    </source>
</evidence>
<dbReference type="EMBL" id="CANTFM010001373">
    <property type="protein sequence ID" value="CAI5738722.1"/>
    <property type="molecule type" value="Genomic_DNA"/>
</dbReference>
<dbReference type="PANTHER" id="PTHR12389">
    <property type="entry name" value="ZINC FINGER PROTEIN 294"/>
    <property type="match status" value="1"/>
</dbReference>
<keyword evidence="12 15" id="KW-0833">Ubl conjugation pathway</keyword>
<dbReference type="InterPro" id="IPR054477">
    <property type="entry name" value="LTN1_E3_ligase_6th"/>
</dbReference>
<dbReference type="InterPro" id="IPR039804">
    <property type="entry name" value="RING-CH-C4HC3_LTN1"/>
</dbReference>
<evidence type="ECO:0000256" key="10">
    <source>
        <dbReference type="ARBA" id="ARBA00022737"/>
    </source>
</evidence>
<evidence type="ECO:0000259" key="17">
    <source>
        <dbReference type="PROSITE" id="PS50089"/>
    </source>
</evidence>
<dbReference type="SUPFAM" id="SSF48371">
    <property type="entry name" value="ARM repeat"/>
    <property type="match status" value="1"/>
</dbReference>
<keyword evidence="11 14" id="KW-0863">Zinc-finger</keyword>
<dbReference type="CDD" id="cd16491">
    <property type="entry name" value="RING-CH-C4HC3_LTN1"/>
    <property type="match status" value="1"/>
</dbReference>
<evidence type="ECO:0000256" key="8">
    <source>
        <dbReference type="ARBA" id="ARBA00022679"/>
    </source>
</evidence>
<evidence type="ECO:0000313" key="20">
    <source>
        <dbReference type="Proteomes" id="UP001162029"/>
    </source>
</evidence>
<dbReference type="PANTHER" id="PTHR12389:SF0">
    <property type="entry name" value="E3 UBIQUITIN-PROTEIN LIGASE LISTERIN"/>
    <property type="match status" value="1"/>
</dbReference>
<keyword evidence="10" id="KW-0677">Repeat</keyword>
<feature type="domain" description="RING-CH-type" evidence="18">
    <location>
        <begin position="1776"/>
        <end position="1835"/>
    </location>
</feature>